<feature type="region of interest" description="Disordered" evidence="1">
    <location>
        <begin position="1"/>
        <end position="21"/>
    </location>
</feature>
<dbReference type="AlphaFoldDB" id="A0AAN7DMP6"/>
<sequence length="536" mass="61394">MADYNGGNSYYSGNESSPNMNEEFISNKRQRLDTQQQPDANATSDFLNFDYNAIVDATANNTAIPEDFFMFVTDSNQDANQAISTRSSIPSSTSSIASPQQQQAIQQQPQLTQQLPIQQPPLQQQPLQQQTPPGNDPPNHSVHTIVVGGRPFRLSWESLKSDGPSNFFVEYFRKRRTAKAMHIDRDPDTFELIVRHLRGYYIRSQDDIQHQSLLCDATYYGLNRLKKTLQEHLYVNVGGRVFRLPWNLFQKDGTHNFFTGPLMHSLLSPHTEDGNSPPIYIDRDPDIFADIVNHLRGYTIHIRDEVHRKNLLRDAQYYVFRQLSDKLLTAQQTVAGFGDGSNPEVLLLLQDMRVVNMLPSQAMKQDKSYTIQDMSSARDWSLTQLQYKRIAEGPPHALLVQVSDLSMQIHKTAANTTRLLFEMNESDLKKMRNMAHVAKATQGVRMEIFLDEYCAINIDDNQVQSLQDCIDQDLIETNWEPCQKADHQDCQMSRLILQRAICGVHVIDSMITLCALRFECISSKYRLNLKRQFLSN</sequence>
<dbReference type="InterPro" id="IPR003131">
    <property type="entry name" value="T1-type_BTB"/>
</dbReference>
<feature type="domain" description="BTB" evidence="2">
    <location>
        <begin position="141"/>
        <end position="237"/>
    </location>
</feature>
<dbReference type="Proteomes" id="UP001304243">
    <property type="component" value="Unassembled WGS sequence"/>
</dbReference>
<gene>
    <name evidence="3" type="ORF">ATC70_009481</name>
</gene>
<feature type="compositionally biased region" description="Low complexity" evidence="1">
    <location>
        <begin position="123"/>
        <end position="133"/>
    </location>
</feature>
<reference evidence="3 4" key="1">
    <citation type="submission" date="2022-11" db="EMBL/GenBank/DDBJ databases">
        <title>Mucor velutinosus strain NIH1002 WGS.</title>
        <authorList>
            <person name="Subramanian P."/>
            <person name="Mullikin J.C."/>
            <person name="Segre J.A."/>
            <person name="Zelazny A.M."/>
        </authorList>
    </citation>
    <scope>NUCLEOTIDE SEQUENCE [LARGE SCALE GENOMIC DNA]</scope>
    <source>
        <strain evidence="3 4">NIH1002</strain>
    </source>
</reference>
<evidence type="ECO:0000313" key="3">
    <source>
        <dbReference type="EMBL" id="KAK4519249.1"/>
    </source>
</evidence>
<dbReference type="GeneID" id="89953167"/>
<dbReference type="PANTHER" id="PTHR31758">
    <property type="entry name" value="BTB/POZ DOMAIN-CONTAINING PROTEIN YLR108C"/>
    <property type="match status" value="1"/>
</dbReference>
<keyword evidence="4" id="KW-1185">Reference proteome</keyword>
<evidence type="ECO:0000313" key="4">
    <source>
        <dbReference type="Proteomes" id="UP001304243"/>
    </source>
</evidence>
<evidence type="ECO:0000259" key="2">
    <source>
        <dbReference type="SMART" id="SM00225"/>
    </source>
</evidence>
<dbReference type="PANTHER" id="PTHR31758:SF2">
    <property type="entry name" value="BTB_POZ DOMAIN-CONTAINING PROTEIN YLR108C"/>
    <property type="match status" value="1"/>
</dbReference>
<feature type="domain" description="BTB" evidence="2">
    <location>
        <begin position="245"/>
        <end position="335"/>
    </location>
</feature>
<evidence type="ECO:0000256" key="1">
    <source>
        <dbReference type="SAM" id="MobiDB-lite"/>
    </source>
</evidence>
<feature type="region of interest" description="Disordered" evidence="1">
    <location>
        <begin position="81"/>
        <end position="111"/>
    </location>
</feature>
<dbReference type="SUPFAM" id="SSF54695">
    <property type="entry name" value="POZ domain"/>
    <property type="match status" value="2"/>
</dbReference>
<dbReference type="Gene3D" id="3.30.710.10">
    <property type="entry name" value="Potassium Channel Kv1.1, Chain A"/>
    <property type="match status" value="2"/>
</dbReference>
<dbReference type="Pfam" id="PF02214">
    <property type="entry name" value="BTB_2"/>
    <property type="match status" value="2"/>
</dbReference>
<accession>A0AAN7DMP6</accession>
<dbReference type="EMBL" id="JASEJX010000012">
    <property type="protein sequence ID" value="KAK4519249.1"/>
    <property type="molecule type" value="Genomic_DNA"/>
</dbReference>
<protein>
    <recommendedName>
        <fullName evidence="2">BTB domain-containing protein</fullName>
    </recommendedName>
</protein>
<feature type="region of interest" description="Disordered" evidence="1">
    <location>
        <begin position="123"/>
        <end position="144"/>
    </location>
</feature>
<comment type="caution">
    <text evidence="3">The sequence shown here is derived from an EMBL/GenBank/DDBJ whole genome shotgun (WGS) entry which is preliminary data.</text>
</comment>
<organism evidence="3 4">
    <name type="scientific">Mucor velutinosus</name>
    <dbReference type="NCBI Taxonomy" id="708070"/>
    <lineage>
        <taxon>Eukaryota</taxon>
        <taxon>Fungi</taxon>
        <taxon>Fungi incertae sedis</taxon>
        <taxon>Mucoromycota</taxon>
        <taxon>Mucoromycotina</taxon>
        <taxon>Mucoromycetes</taxon>
        <taxon>Mucorales</taxon>
        <taxon>Mucorineae</taxon>
        <taxon>Mucoraceae</taxon>
        <taxon>Mucor</taxon>
    </lineage>
</organism>
<dbReference type="InterPro" id="IPR011333">
    <property type="entry name" value="SKP1/BTB/POZ_sf"/>
</dbReference>
<dbReference type="InterPro" id="IPR000210">
    <property type="entry name" value="BTB/POZ_dom"/>
</dbReference>
<proteinExistence type="predicted"/>
<dbReference type="RefSeq" id="XP_064685915.1">
    <property type="nucleotide sequence ID" value="XM_064828713.1"/>
</dbReference>
<feature type="compositionally biased region" description="Low complexity" evidence="1">
    <location>
        <begin position="1"/>
        <end position="17"/>
    </location>
</feature>
<dbReference type="GO" id="GO:0051260">
    <property type="term" value="P:protein homooligomerization"/>
    <property type="evidence" value="ECO:0007669"/>
    <property type="project" value="InterPro"/>
</dbReference>
<dbReference type="SMART" id="SM00225">
    <property type="entry name" value="BTB"/>
    <property type="match status" value="2"/>
</dbReference>
<name>A0AAN7DMP6_9FUNG</name>
<dbReference type="CDD" id="cd18316">
    <property type="entry name" value="BTB_POZ_KCTD-like"/>
    <property type="match status" value="1"/>
</dbReference>